<proteinExistence type="predicted"/>
<dbReference type="InterPro" id="IPR047157">
    <property type="entry name" value="PHRF1/Atg35"/>
</dbReference>
<dbReference type="Pfam" id="PF23030">
    <property type="entry name" value="SCAF11-like_C"/>
    <property type="match status" value="1"/>
</dbReference>
<dbReference type="InterPro" id="IPR001841">
    <property type="entry name" value="Znf_RING"/>
</dbReference>
<feature type="compositionally biased region" description="Basic residues" evidence="5">
    <location>
        <begin position="345"/>
        <end position="369"/>
    </location>
</feature>
<feature type="region of interest" description="Disordered" evidence="5">
    <location>
        <begin position="546"/>
        <end position="629"/>
    </location>
</feature>
<evidence type="ECO:0000313" key="8">
    <source>
        <dbReference type="EMBL" id="NXQ11559.1"/>
    </source>
</evidence>
<dbReference type="InterPro" id="IPR013083">
    <property type="entry name" value="Znf_RING/FYVE/PHD"/>
</dbReference>
<evidence type="ECO:0000256" key="2">
    <source>
        <dbReference type="ARBA" id="ARBA00022771"/>
    </source>
</evidence>
<dbReference type="Gene3D" id="3.30.40.10">
    <property type="entry name" value="Zinc/RING finger domain, C3HC4 (zinc finger)"/>
    <property type="match status" value="2"/>
</dbReference>
<dbReference type="GO" id="GO:0008270">
    <property type="term" value="F:zinc ion binding"/>
    <property type="evidence" value="ECO:0007669"/>
    <property type="project" value="UniProtKB-KW"/>
</dbReference>
<evidence type="ECO:0000259" key="7">
    <source>
        <dbReference type="PROSITE" id="PS50089"/>
    </source>
</evidence>
<feature type="compositionally biased region" description="Basic residues" evidence="5">
    <location>
        <begin position="1200"/>
        <end position="1217"/>
    </location>
</feature>
<protein>
    <submittedName>
        <fullName evidence="8">PHRF1 protein</fullName>
    </submittedName>
</protein>
<feature type="non-terminal residue" evidence="8">
    <location>
        <position position="1"/>
    </location>
</feature>
<keyword evidence="3" id="KW-0862">Zinc</keyword>
<gene>
    <name evidence="8" type="primary">Phrf1</name>
    <name evidence="8" type="ORF">PEUTAE_R13882</name>
</gene>
<keyword evidence="2 4" id="KW-0863">Zinc-finger</keyword>
<feature type="region of interest" description="Disordered" evidence="5">
    <location>
        <begin position="827"/>
        <end position="851"/>
    </location>
</feature>
<feature type="compositionally biased region" description="Basic and acidic residues" evidence="5">
    <location>
        <begin position="1030"/>
        <end position="1042"/>
    </location>
</feature>
<feature type="compositionally biased region" description="Polar residues" evidence="5">
    <location>
        <begin position="698"/>
        <end position="722"/>
    </location>
</feature>
<dbReference type="Proteomes" id="UP000629713">
    <property type="component" value="Unassembled WGS sequence"/>
</dbReference>
<feature type="compositionally biased region" description="Low complexity" evidence="5">
    <location>
        <begin position="580"/>
        <end position="590"/>
    </location>
</feature>
<feature type="non-terminal residue" evidence="8">
    <location>
        <position position="1672"/>
    </location>
</feature>
<dbReference type="SMART" id="SM00249">
    <property type="entry name" value="PHD"/>
    <property type="match status" value="1"/>
</dbReference>
<dbReference type="CDD" id="cd15536">
    <property type="entry name" value="PHD_PHRF1"/>
    <property type="match status" value="1"/>
</dbReference>
<dbReference type="InterPro" id="IPR011011">
    <property type="entry name" value="Znf_FYVE_PHD"/>
</dbReference>
<evidence type="ECO:0000256" key="1">
    <source>
        <dbReference type="ARBA" id="ARBA00022723"/>
    </source>
</evidence>
<evidence type="ECO:0000259" key="6">
    <source>
        <dbReference type="PROSITE" id="PS50016"/>
    </source>
</evidence>
<accession>A0A852F0R4</accession>
<feature type="compositionally biased region" description="Polar residues" evidence="5">
    <location>
        <begin position="834"/>
        <end position="844"/>
    </location>
</feature>
<evidence type="ECO:0000256" key="3">
    <source>
        <dbReference type="ARBA" id="ARBA00022833"/>
    </source>
</evidence>
<feature type="compositionally biased region" description="Basic and acidic residues" evidence="5">
    <location>
        <begin position="1152"/>
        <end position="1165"/>
    </location>
</feature>
<dbReference type="EMBL" id="WBNO01005369">
    <property type="protein sequence ID" value="NXQ11559.1"/>
    <property type="molecule type" value="Genomic_DNA"/>
</dbReference>
<feature type="compositionally biased region" description="Low complexity" evidence="5">
    <location>
        <begin position="747"/>
        <end position="766"/>
    </location>
</feature>
<feature type="compositionally biased region" description="Polar residues" evidence="5">
    <location>
        <begin position="886"/>
        <end position="898"/>
    </location>
</feature>
<feature type="compositionally biased region" description="Polar residues" evidence="5">
    <location>
        <begin position="780"/>
        <end position="791"/>
    </location>
</feature>
<reference evidence="8" key="1">
    <citation type="submission" date="2019-09" db="EMBL/GenBank/DDBJ databases">
        <title>Bird 10,000 Genomes (B10K) Project - Family phase.</title>
        <authorList>
            <person name="Zhang G."/>
        </authorList>
    </citation>
    <scope>NUCLEOTIDE SEQUENCE</scope>
    <source>
        <strain evidence="8">B10K-DU-002-52</strain>
        <tissue evidence="8">Muscle</tissue>
    </source>
</reference>
<comment type="caution">
    <text evidence="8">The sequence shown here is derived from an EMBL/GenBank/DDBJ whole genome shotgun (WGS) entry which is preliminary data.</text>
</comment>
<feature type="region of interest" description="Disordered" evidence="5">
    <location>
        <begin position="970"/>
        <end position="1236"/>
    </location>
</feature>
<dbReference type="SUPFAM" id="SSF57903">
    <property type="entry name" value="FYVE/PHD zinc finger"/>
    <property type="match status" value="1"/>
</dbReference>
<feature type="compositionally biased region" description="Basic residues" evidence="5">
    <location>
        <begin position="1076"/>
        <end position="1104"/>
    </location>
</feature>
<feature type="compositionally biased region" description="Polar residues" evidence="5">
    <location>
        <begin position="29"/>
        <end position="38"/>
    </location>
</feature>
<dbReference type="InterPro" id="IPR019786">
    <property type="entry name" value="Zinc_finger_PHD-type_CS"/>
</dbReference>
<feature type="region of interest" description="Disordered" evidence="5">
    <location>
        <begin position="454"/>
        <end position="473"/>
    </location>
</feature>
<dbReference type="PROSITE" id="PS00518">
    <property type="entry name" value="ZF_RING_1"/>
    <property type="match status" value="1"/>
</dbReference>
<keyword evidence="1" id="KW-0479">Metal-binding</keyword>
<dbReference type="Pfam" id="PF00628">
    <property type="entry name" value="PHD"/>
    <property type="match status" value="1"/>
</dbReference>
<evidence type="ECO:0000313" key="9">
    <source>
        <dbReference type="Proteomes" id="UP000629713"/>
    </source>
</evidence>
<feature type="compositionally biased region" description="Basic residues" evidence="5">
    <location>
        <begin position="1119"/>
        <end position="1134"/>
    </location>
</feature>
<feature type="compositionally biased region" description="Acidic residues" evidence="5">
    <location>
        <begin position="916"/>
        <end position="929"/>
    </location>
</feature>
<dbReference type="InterPro" id="IPR019787">
    <property type="entry name" value="Znf_PHD-finger"/>
</dbReference>
<feature type="compositionally biased region" description="Low complexity" evidence="5">
    <location>
        <begin position="552"/>
        <end position="573"/>
    </location>
</feature>
<feature type="compositionally biased region" description="Polar residues" evidence="5">
    <location>
        <begin position="601"/>
        <end position="620"/>
    </location>
</feature>
<feature type="compositionally biased region" description="Basic and acidic residues" evidence="5">
    <location>
        <begin position="1066"/>
        <end position="1075"/>
    </location>
</feature>
<dbReference type="InterPro" id="IPR001965">
    <property type="entry name" value="Znf_PHD"/>
</dbReference>
<dbReference type="SUPFAM" id="SSF57850">
    <property type="entry name" value="RING/U-box"/>
    <property type="match status" value="1"/>
</dbReference>
<evidence type="ECO:0000256" key="4">
    <source>
        <dbReference type="PROSITE-ProRule" id="PRU00175"/>
    </source>
</evidence>
<evidence type="ECO:0000256" key="5">
    <source>
        <dbReference type="SAM" id="MobiDB-lite"/>
    </source>
</evidence>
<feature type="compositionally biased region" description="Acidic residues" evidence="5">
    <location>
        <begin position="39"/>
        <end position="87"/>
    </location>
</feature>
<feature type="region of interest" description="Disordered" evidence="5">
    <location>
        <begin position="478"/>
        <end position="508"/>
    </location>
</feature>
<feature type="compositionally biased region" description="Basic residues" evidence="5">
    <location>
        <begin position="1010"/>
        <end position="1029"/>
    </location>
</feature>
<dbReference type="CDD" id="cd16635">
    <property type="entry name" value="mRING-HC-C3HC3D_PHRF1"/>
    <property type="match status" value="1"/>
</dbReference>
<feature type="domain" description="RING-type" evidence="7">
    <location>
        <begin position="117"/>
        <end position="158"/>
    </location>
</feature>
<feature type="region of interest" description="Disordered" evidence="5">
    <location>
        <begin position="685"/>
        <end position="791"/>
    </location>
</feature>
<dbReference type="PROSITE" id="PS01359">
    <property type="entry name" value="ZF_PHD_1"/>
    <property type="match status" value="1"/>
</dbReference>
<feature type="compositionally biased region" description="Basic residues" evidence="5">
    <location>
        <begin position="1166"/>
        <end position="1187"/>
    </location>
</feature>
<dbReference type="InterPro" id="IPR057031">
    <property type="entry name" value="SFR19-like_C"/>
</dbReference>
<feature type="domain" description="PHD-type" evidence="6">
    <location>
        <begin position="194"/>
        <end position="244"/>
    </location>
</feature>
<dbReference type="PROSITE" id="PS50089">
    <property type="entry name" value="ZF_RING_2"/>
    <property type="match status" value="1"/>
</dbReference>
<feature type="compositionally biased region" description="Basic residues" evidence="5">
    <location>
        <begin position="1056"/>
        <end position="1065"/>
    </location>
</feature>
<feature type="compositionally biased region" description="Basic residues" evidence="5">
    <location>
        <begin position="378"/>
        <end position="394"/>
    </location>
</feature>
<sequence length="1672" mass="185419">MDDDSQDELINRNAALGKGKRQCLVLLSETESNGGNSWDSEDDTGSEEEDNDTEEEGGGEDKEESEDEETEDGEDDEEEGEEEEESEATLKGMTDSLKSEPHLNGVSLSSDEDGENCPICLNTFRDQAVGTPENCSHYFCLDCIVEWSKNANSCPVDRILFNYINIRARFGGKILKKVPVENTKTQGTDGEDDPTFCEVCGRSDHEDRLLLCDGCDAGYHMECLNPPLSEVPVDEWFCPACAPMGANGAADADHVSEEEVAALMADVVPTTSRLRPHVRTRAIARTRQSERVRATVNRNRITTAQQIRHVPGYLMSSLLDETIEAVVAGLNTAIYQRPLAPRAPARQKRKTGRRKKVGGKKRTQKKSAAGKKSSGAQLKRRKRMTKKRRGKKTRGKNEVTTRSRIARTLGLSKPVRGASLPSMYKPTEPSLGLMRADIGAASLSVFGDPYELDPYESNEEVPANPDSPVSAKRRVLSQSALRSHRPVARPISVGLPRSSVPALSPDQEAEAAPVPDLLGSILSGQSLLMMSSSDVVINRDGSLTAKKEGTTASSSMARPSVSSGPSTRSRPLFSSPPPSLSRSESAASPAQTAPEKATVKSEYSMTPRSVQTQNTATFSRHGSKFDEIPRFNGKSKNCVPTDSTSKPLRCDLNSGSKAVTVRQPVKPPSQRIDIFELPRIPKIKKETSSKQVEPEPAGSQSCNIPSSCITQLTGKESTNQPGKGSRVESQKSNSKEPQQQTRPSGVSFSTHPGGSSGSSLLSTSRGKGPGSFESFKINIPGNTGHPSRLSNPGFCNTFRPVDDEVQQKESPSSLFSVKKKQVKSEIYDPFEPTGSDSSSANSSPERLGSGIPLTNITRTISIENPKVQTLQTVRRFTPYRVENIFGSGTDSDVPSSNTESRDDDVTVASRIVEQISDSEEQDNVDEEDVLSNPCTSSTVKEISNTKCLKEESREGPNVFFNAEELIRPSINVKMEPDSPSKSDGQQKVQKVEQAERRSRSRSCSNSSSQSKKKMKRKKALVKEHKRSRSGSRDRAHSRDRSSRSTSWSGGEEHSKTRTLKSKSRRSSTDRSSSHERSKKKKTKDKTKDKKAKTSWSRDRRKSRSRSGSPGSTSDFYENRKKKRRSRSRSRRRDRSRSNSAERTKRRKHRRDKSYERYDKESSLKSRDRKRSRSRSRDRRKWRSRSRSASRSWEHKSSKSKEKRLRSRSRSKERKHRSKETLLPPAPEKDQKPPAENVTRCLEQPHSLKQEPKEELVLEGLSITIQPNVKLEEIQTETPIQLREVQETIKVESICQEVSSETAFPAPEITNICVPIGDEDSFAETDLMNSTDAAVLSSCSNTNVEITVKIENTALCPSLMEQLPKKEVIMHVPAEAASIQSSKSKVTDYVREVKEECLVSNENTSNFTKPELEVVPQGPALKSKAPVKRVTWNLQEEESGTLSAGKALRMPFYKLQQAKEGAWKAEDLNQTLNQVQLNEPPPTNYMIPEPMFPDLDSSQVYCQNIPLVPALPSSLPPYAPVSQPTVQFIMQGSLPALGCVAGQSLTPQPGSLATASEPGIQAASVGNAEEKIKAPKPPVDKTKNEEYMKKLHMQERAVEEVKLAIKPFYQKREITKEEYKSILRKAVQKICHSKSGEINPMKVANLVKAYVEKYKHMRKHKKTDGEDTREVEN</sequence>
<dbReference type="PANTHER" id="PTHR12618:SF20">
    <property type="entry name" value="PHD AND RING FINGER DOMAIN-CONTAINING PROTEIN 1"/>
    <property type="match status" value="1"/>
</dbReference>
<dbReference type="SMART" id="SM00184">
    <property type="entry name" value="RING"/>
    <property type="match status" value="2"/>
</dbReference>
<keyword evidence="9" id="KW-1185">Reference proteome</keyword>
<feature type="compositionally biased region" description="Low complexity" evidence="5">
    <location>
        <begin position="1105"/>
        <end position="1114"/>
    </location>
</feature>
<feature type="compositionally biased region" description="Polar residues" evidence="5">
    <location>
        <begin position="730"/>
        <end position="746"/>
    </location>
</feature>
<feature type="region of interest" description="Disordered" evidence="5">
    <location>
        <begin position="1"/>
        <end position="90"/>
    </location>
</feature>
<dbReference type="PROSITE" id="PS50016">
    <property type="entry name" value="ZF_PHD_2"/>
    <property type="match status" value="1"/>
</dbReference>
<dbReference type="PANTHER" id="PTHR12618">
    <property type="entry name" value="PHD AND RING FINGER DOMAIN-CONTAINING PROTEIN 1"/>
    <property type="match status" value="1"/>
</dbReference>
<feature type="region of interest" description="Disordered" evidence="5">
    <location>
        <begin position="884"/>
        <end position="936"/>
    </location>
</feature>
<dbReference type="InterPro" id="IPR017907">
    <property type="entry name" value="Znf_RING_CS"/>
</dbReference>
<feature type="region of interest" description="Disordered" evidence="5">
    <location>
        <begin position="339"/>
        <end position="405"/>
    </location>
</feature>
<name>A0A852F0R4_PEUTA</name>
<organism evidence="8 9">
    <name type="scientific">Peucedramus taeniatus</name>
    <name type="common">Olive warbler</name>
    <dbReference type="NCBI Taxonomy" id="135441"/>
    <lineage>
        <taxon>Eukaryota</taxon>
        <taxon>Metazoa</taxon>
        <taxon>Chordata</taxon>
        <taxon>Craniata</taxon>
        <taxon>Vertebrata</taxon>
        <taxon>Euteleostomi</taxon>
        <taxon>Archelosauria</taxon>
        <taxon>Archosauria</taxon>
        <taxon>Dinosauria</taxon>
        <taxon>Saurischia</taxon>
        <taxon>Theropoda</taxon>
        <taxon>Coelurosauria</taxon>
        <taxon>Aves</taxon>
        <taxon>Neognathae</taxon>
        <taxon>Neoaves</taxon>
        <taxon>Telluraves</taxon>
        <taxon>Australaves</taxon>
        <taxon>Passeriformes</taxon>
        <taxon>Passeroidea</taxon>
        <taxon>Fringillidae</taxon>
        <taxon>Peucedraminae</taxon>
        <taxon>Peucedramus</taxon>
    </lineage>
</organism>
<dbReference type="Pfam" id="PF13639">
    <property type="entry name" value="zf-RING_2"/>
    <property type="match status" value="1"/>
</dbReference>